<dbReference type="PANTHER" id="PTHR44051:SF8">
    <property type="entry name" value="GLUTATHIONE S-TRANSFERASE GSTA"/>
    <property type="match status" value="1"/>
</dbReference>
<organism evidence="4 5">
    <name type="scientific">Polysphondylium violaceum</name>
    <dbReference type="NCBI Taxonomy" id="133409"/>
    <lineage>
        <taxon>Eukaryota</taxon>
        <taxon>Amoebozoa</taxon>
        <taxon>Evosea</taxon>
        <taxon>Eumycetozoa</taxon>
        <taxon>Dictyostelia</taxon>
        <taxon>Dictyosteliales</taxon>
        <taxon>Dictyosteliaceae</taxon>
        <taxon>Polysphondylium</taxon>
    </lineage>
</organism>
<sequence>MSSNNNNDLTLYSNPGSVSTKVKLILKYLGIPFTNVHINTANNEQHTPEYKKINIHGKVPVLVDRSSGQEVTIFESGAIVLYILRKYPNELIPDIATDLAGFINVFKWLEWQTSTVSSSEANVLINKIFTPEPIPSIVEKYEGIYLRALTTLDEQLASNKYIAGDKLSAADIVVYPHLAYLQLGIIPTFFALKNIERYYKELEQIPIILEAKNTLFEAVSKHPVISAFIQKNKSAPAPVPAPTQA</sequence>
<accession>A0A8J4PP43</accession>
<evidence type="ECO:0000259" key="3">
    <source>
        <dbReference type="PROSITE" id="PS50405"/>
    </source>
</evidence>
<dbReference type="SUPFAM" id="SSF52833">
    <property type="entry name" value="Thioredoxin-like"/>
    <property type="match status" value="1"/>
</dbReference>
<evidence type="ECO:0000256" key="1">
    <source>
        <dbReference type="ARBA" id="ARBA00007409"/>
    </source>
</evidence>
<dbReference type="InterPro" id="IPR004045">
    <property type="entry name" value="Glutathione_S-Trfase_N"/>
</dbReference>
<evidence type="ECO:0008006" key="6">
    <source>
        <dbReference type="Google" id="ProtNLM"/>
    </source>
</evidence>
<evidence type="ECO:0000259" key="2">
    <source>
        <dbReference type="PROSITE" id="PS50404"/>
    </source>
</evidence>
<feature type="domain" description="GST N-terminal" evidence="2">
    <location>
        <begin position="6"/>
        <end position="91"/>
    </location>
</feature>
<comment type="caution">
    <text evidence="4">The sequence shown here is derived from an EMBL/GenBank/DDBJ whole genome shotgun (WGS) entry which is preliminary data.</text>
</comment>
<reference evidence="4" key="1">
    <citation type="submission" date="2020-01" db="EMBL/GenBank/DDBJ databases">
        <title>Development of genomics and gene disruption for Polysphondylium violaceum indicates a role for the polyketide synthase stlB in stalk morphogenesis.</title>
        <authorList>
            <person name="Narita B."/>
            <person name="Kawabe Y."/>
            <person name="Kin K."/>
            <person name="Saito T."/>
            <person name="Gibbs R."/>
            <person name="Kuspa A."/>
            <person name="Muzny D."/>
            <person name="Queller D."/>
            <person name="Richards S."/>
            <person name="Strassman J."/>
            <person name="Sucgang R."/>
            <person name="Worley K."/>
            <person name="Schaap P."/>
        </authorList>
    </citation>
    <scope>NUCLEOTIDE SEQUENCE</scope>
    <source>
        <strain evidence="4">QSvi11</strain>
    </source>
</reference>
<dbReference type="AlphaFoldDB" id="A0A8J4PP43"/>
<dbReference type="EMBL" id="AJWJ01000361">
    <property type="protein sequence ID" value="KAF2071575.1"/>
    <property type="molecule type" value="Genomic_DNA"/>
</dbReference>
<name>A0A8J4PP43_9MYCE</name>
<dbReference type="InterPro" id="IPR040079">
    <property type="entry name" value="Glutathione_S-Trfase"/>
</dbReference>
<dbReference type="SFLD" id="SFLDG00358">
    <property type="entry name" value="Main_(cytGST)"/>
    <property type="match status" value="1"/>
</dbReference>
<proteinExistence type="inferred from homology"/>
<protein>
    <recommendedName>
        <fullName evidence="6">Glutathione S-transferase</fullName>
    </recommendedName>
</protein>
<dbReference type="PROSITE" id="PS50405">
    <property type="entry name" value="GST_CTER"/>
    <property type="match status" value="1"/>
</dbReference>
<dbReference type="SFLD" id="SFLDS00019">
    <property type="entry name" value="Glutathione_Transferase_(cytos"/>
    <property type="match status" value="1"/>
</dbReference>
<evidence type="ECO:0000313" key="4">
    <source>
        <dbReference type="EMBL" id="KAF2071575.1"/>
    </source>
</evidence>
<comment type="similarity">
    <text evidence="1">Belongs to the GST superfamily.</text>
</comment>
<gene>
    <name evidence="4" type="ORF">CYY_007108</name>
</gene>
<dbReference type="InterPro" id="IPR036249">
    <property type="entry name" value="Thioredoxin-like_sf"/>
</dbReference>
<dbReference type="InterPro" id="IPR010987">
    <property type="entry name" value="Glutathione-S-Trfase_C-like"/>
</dbReference>
<dbReference type="PANTHER" id="PTHR44051">
    <property type="entry name" value="GLUTATHIONE S-TRANSFERASE-RELATED"/>
    <property type="match status" value="1"/>
</dbReference>
<dbReference type="Gene3D" id="1.20.1050.130">
    <property type="match status" value="1"/>
</dbReference>
<evidence type="ECO:0000313" key="5">
    <source>
        <dbReference type="Proteomes" id="UP000695562"/>
    </source>
</evidence>
<dbReference type="PROSITE" id="PS50404">
    <property type="entry name" value="GST_NTER"/>
    <property type="match status" value="1"/>
</dbReference>
<dbReference type="InterPro" id="IPR036282">
    <property type="entry name" value="Glutathione-S-Trfase_C_sf"/>
</dbReference>
<keyword evidence="5" id="KW-1185">Reference proteome</keyword>
<dbReference type="OrthoDB" id="14146at2759"/>
<dbReference type="Pfam" id="PF02798">
    <property type="entry name" value="GST_N"/>
    <property type="match status" value="1"/>
</dbReference>
<dbReference type="SUPFAM" id="SSF47616">
    <property type="entry name" value="GST C-terminal domain-like"/>
    <property type="match status" value="1"/>
</dbReference>
<feature type="domain" description="GST C-terminal" evidence="3">
    <location>
        <begin position="98"/>
        <end position="235"/>
    </location>
</feature>
<dbReference type="Proteomes" id="UP000695562">
    <property type="component" value="Unassembled WGS sequence"/>
</dbReference>
<dbReference type="Pfam" id="PF13410">
    <property type="entry name" value="GST_C_2"/>
    <property type="match status" value="1"/>
</dbReference>